<dbReference type="GO" id="GO:0020037">
    <property type="term" value="F:heme binding"/>
    <property type="evidence" value="ECO:0007669"/>
    <property type="project" value="InterPro"/>
</dbReference>
<dbReference type="SMART" id="SM00283">
    <property type="entry name" value="MA"/>
    <property type="match status" value="1"/>
</dbReference>
<feature type="domain" description="Methyl-accepting transducer" evidence="5">
    <location>
        <begin position="188"/>
        <end position="417"/>
    </location>
</feature>
<protein>
    <recommendedName>
        <fullName evidence="5">Methyl-accepting transducer domain-containing protein</fullName>
    </recommendedName>
</protein>
<evidence type="ECO:0000256" key="4">
    <source>
        <dbReference type="SAM" id="Coils"/>
    </source>
</evidence>
<dbReference type="SUPFAM" id="SSF58104">
    <property type="entry name" value="Methyl-accepting chemotaxis protein (MCP) signaling domain"/>
    <property type="match status" value="1"/>
</dbReference>
<dbReference type="GO" id="GO:0016020">
    <property type="term" value="C:membrane"/>
    <property type="evidence" value="ECO:0007669"/>
    <property type="project" value="InterPro"/>
</dbReference>
<dbReference type="Gene3D" id="1.10.490.10">
    <property type="entry name" value="Globins"/>
    <property type="match status" value="1"/>
</dbReference>
<comment type="similarity">
    <text evidence="2">Belongs to the methyl-accepting chemotaxis (MCP) protein family.</text>
</comment>
<feature type="coiled-coil region" evidence="4">
    <location>
        <begin position="413"/>
        <end position="440"/>
    </location>
</feature>
<dbReference type="OrthoDB" id="266313at2"/>
<proteinExistence type="inferred from homology"/>
<keyword evidence="1 3" id="KW-0807">Transducer</keyword>
<accession>A0A2A2SF44</accession>
<dbReference type="Gene3D" id="1.10.287.950">
    <property type="entry name" value="Methyl-accepting chemotaxis protein"/>
    <property type="match status" value="1"/>
</dbReference>
<dbReference type="PROSITE" id="PS50111">
    <property type="entry name" value="CHEMOTAXIS_TRANSDUC_2"/>
    <property type="match status" value="1"/>
</dbReference>
<dbReference type="InterPro" id="IPR004089">
    <property type="entry name" value="MCPsignal_dom"/>
</dbReference>
<evidence type="ECO:0000313" key="6">
    <source>
        <dbReference type="EMBL" id="PAX07867.1"/>
    </source>
</evidence>
<evidence type="ECO:0000256" key="3">
    <source>
        <dbReference type="PROSITE-ProRule" id="PRU00284"/>
    </source>
</evidence>
<dbReference type="Pfam" id="PF00015">
    <property type="entry name" value="MCPsignal"/>
    <property type="match status" value="1"/>
</dbReference>
<evidence type="ECO:0000256" key="2">
    <source>
        <dbReference type="ARBA" id="ARBA00029447"/>
    </source>
</evidence>
<dbReference type="GO" id="GO:0007165">
    <property type="term" value="P:signal transduction"/>
    <property type="evidence" value="ECO:0007669"/>
    <property type="project" value="UniProtKB-KW"/>
</dbReference>
<dbReference type="PANTHER" id="PTHR32089:SF112">
    <property type="entry name" value="LYSOZYME-LIKE PROTEIN-RELATED"/>
    <property type="match status" value="1"/>
</dbReference>
<dbReference type="AlphaFoldDB" id="A0A2A2SF44"/>
<dbReference type="PRINTS" id="PR00260">
    <property type="entry name" value="CHEMTRNSDUCR"/>
</dbReference>
<name>A0A2A2SF44_9SPHN</name>
<gene>
    <name evidence="6" type="ORF">CKY28_09645</name>
</gene>
<keyword evidence="7" id="KW-1185">Reference proteome</keyword>
<dbReference type="PANTHER" id="PTHR32089">
    <property type="entry name" value="METHYL-ACCEPTING CHEMOTAXIS PROTEIN MCPB"/>
    <property type="match status" value="1"/>
</dbReference>
<dbReference type="GO" id="GO:0004888">
    <property type="term" value="F:transmembrane signaling receptor activity"/>
    <property type="evidence" value="ECO:0007669"/>
    <property type="project" value="InterPro"/>
</dbReference>
<dbReference type="Proteomes" id="UP000218151">
    <property type="component" value="Unassembled WGS sequence"/>
</dbReference>
<comment type="caution">
    <text evidence="6">The sequence shown here is derived from an EMBL/GenBank/DDBJ whole genome shotgun (WGS) entry which is preliminary data.</text>
</comment>
<dbReference type="GO" id="GO:0019825">
    <property type="term" value="F:oxygen binding"/>
    <property type="evidence" value="ECO:0007669"/>
    <property type="project" value="InterPro"/>
</dbReference>
<reference evidence="7" key="1">
    <citation type="submission" date="2017-09" db="EMBL/GenBank/DDBJ databases">
        <authorList>
            <person name="Feng G."/>
            <person name="Zhu H."/>
        </authorList>
    </citation>
    <scope>NUCLEOTIDE SEQUENCE [LARGE SCALE GENOMIC DNA]</scope>
    <source>
        <strain evidence="7">1PNM-20</strain>
    </source>
</reference>
<dbReference type="GO" id="GO:0006935">
    <property type="term" value="P:chemotaxis"/>
    <property type="evidence" value="ECO:0007669"/>
    <property type="project" value="InterPro"/>
</dbReference>
<dbReference type="RefSeq" id="WP_095998110.1">
    <property type="nucleotide sequence ID" value="NZ_NSLI01000003.1"/>
</dbReference>
<organism evidence="6 7">
    <name type="scientific">Sphingomonas lenta</name>
    <dbReference type="NCBI Taxonomy" id="1141887"/>
    <lineage>
        <taxon>Bacteria</taxon>
        <taxon>Pseudomonadati</taxon>
        <taxon>Pseudomonadota</taxon>
        <taxon>Alphaproteobacteria</taxon>
        <taxon>Sphingomonadales</taxon>
        <taxon>Sphingomonadaceae</taxon>
        <taxon>Sphingomonas</taxon>
    </lineage>
</organism>
<dbReference type="InterPro" id="IPR012292">
    <property type="entry name" value="Globin/Proto"/>
</dbReference>
<evidence type="ECO:0000256" key="1">
    <source>
        <dbReference type="ARBA" id="ARBA00023224"/>
    </source>
</evidence>
<sequence length="451" mass="48174">MSSVEGSGENLSRIDIASRRAVIDADGRLPDLLREIWEEIGSGTTEVAAVFWRTMRRNPAVRAAIPDDAVPAMVAQSAEGIRRKFTTPIDEDWAEMVASAGDLCTELDVPGRDLVSAFHAAYEHALLDLAERWRDRPDKLTGAIIALQRLSALEYELCLTRIVVAQKRAEAARLERHAELFRSQVLSAVERLDEASAAVGLRSDSTAETARRMQGLSNEVATAASQSADAMRDAARSSADMARTVDEARDDADGLGRLAEEAVRDTAETDAAIRGQASSTDAIDGIVGVIRDIAGQTNLLALNATIEAARAGDAGRGFAVVAQEVKSLANQTARATLEVTEQIERIKRTSARALTAGETTHAAVGAVADSAKRVRVRMDGQAGAVRRIGELVDETALSADHVSHTIDAVRRCADQVMGEMEETRRAAQAAAEQLATLRAGISTFLDAVGAR</sequence>
<keyword evidence="4" id="KW-0175">Coiled coil</keyword>
<dbReference type="EMBL" id="NSLI01000003">
    <property type="protein sequence ID" value="PAX07867.1"/>
    <property type="molecule type" value="Genomic_DNA"/>
</dbReference>
<evidence type="ECO:0000313" key="7">
    <source>
        <dbReference type="Proteomes" id="UP000218151"/>
    </source>
</evidence>
<evidence type="ECO:0000259" key="5">
    <source>
        <dbReference type="PROSITE" id="PS50111"/>
    </source>
</evidence>
<dbReference type="InterPro" id="IPR004090">
    <property type="entry name" value="Chemotax_Me-accpt_rcpt"/>
</dbReference>